<dbReference type="PROSITE" id="PS51257">
    <property type="entry name" value="PROKAR_LIPOPROTEIN"/>
    <property type="match status" value="1"/>
</dbReference>
<dbReference type="InterPro" id="IPR011990">
    <property type="entry name" value="TPR-like_helical_dom_sf"/>
</dbReference>
<keyword evidence="9" id="KW-1185">Reference proteome</keyword>
<dbReference type="EMBL" id="QAAD01000001">
    <property type="protein sequence ID" value="PTN10528.1"/>
    <property type="molecule type" value="Genomic_DNA"/>
</dbReference>
<evidence type="ECO:0000256" key="5">
    <source>
        <dbReference type="ARBA" id="ARBA00023237"/>
    </source>
</evidence>
<evidence type="ECO:0000256" key="3">
    <source>
        <dbReference type="ARBA" id="ARBA00022729"/>
    </source>
</evidence>
<reference evidence="8 9" key="1">
    <citation type="submission" date="2018-04" db="EMBL/GenBank/DDBJ databases">
        <title>Genomic Encyclopedia of Archaeal and Bacterial Type Strains, Phase II (KMG-II): from individual species to whole genera.</title>
        <authorList>
            <person name="Goeker M."/>
        </authorList>
    </citation>
    <scope>NUCLEOTIDE SEQUENCE [LARGE SCALE GENOMIC DNA]</scope>
    <source>
        <strain evidence="8 9">DSM 28823</strain>
    </source>
</reference>
<keyword evidence="5" id="KW-0998">Cell outer membrane</keyword>
<evidence type="ECO:0000259" key="6">
    <source>
        <dbReference type="Pfam" id="PF07980"/>
    </source>
</evidence>
<dbReference type="GO" id="GO:0009279">
    <property type="term" value="C:cell outer membrane"/>
    <property type="evidence" value="ECO:0007669"/>
    <property type="project" value="UniProtKB-SubCell"/>
</dbReference>
<evidence type="ECO:0000256" key="1">
    <source>
        <dbReference type="ARBA" id="ARBA00004442"/>
    </source>
</evidence>
<dbReference type="Pfam" id="PF14322">
    <property type="entry name" value="SusD-like_3"/>
    <property type="match status" value="1"/>
</dbReference>
<dbReference type="Gene3D" id="1.25.40.390">
    <property type="match status" value="1"/>
</dbReference>
<comment type="caution">
    <text evidence="8">The sequence shown here is derived from an EMBL/GenBank/DDBJ whole genome shotgun (WGS) entry which is preliminary data.</text>
</comment>
<dbReference type="RefSeq" id="WP_107820630.1">
    <property type="nucleotide sequence ID" value="NZ_OY782574.1"/>
</dbReference>
<dbReference type="Proteomes" id="UP000243525">
    <property type="component" value="Unassembled WGS sequence"/>
</dbReference>
<keyword evidence="4" id="KW-0472">Membrane</keyword>
<feature type="domain" description="RagB/SusD" evidence="6">
    <location>
        <begin position="304"/>
        <end position="578"/>
    </location>
</feature>
<sequence>MKKISNNIFAWILIMASGLLFSCSDSFLEMAPKSIISSDQLLTPENAESMVISAYAELGNDHYTAPNSLWPYADITSGDSYKGGGGTGDIWEFNFLELFAFNTTDNPLVDQKWYRLYVGIGRANEALKVVNQLSAEEYPKKLARQAEMRFLRAHHYFILKTMFKYISWIDETIEGNAYNEVSNREFSDQELWDKIAAEFRFAADNLPETQNDKGRPNKYAALAYLAKTKLYQAYEQNEQNSVTNINTSKLNEVVNLVDEVIASGQYSLFADFGYNFLQTHDEGSTESVFSIQRSIEDGTPTGRLDWGNALNYPMNPEYGCCWFHIPSQNLVNSFKTDATGLPQFDAFNNSDVLEGNDFQENTFDVRLDHTVAIPGHPWKYDPDFIYRKDWARATQIYGHFSSLKENQHYECACFEKVPPFMASSKNTDIIRFADVLLWKAEALIELGRQDEALPIINDVRQRAINSTAMLVDKDGNPVSNYGMDIYKPGENCTWNQDFARQALRWERRLELAMEGIRFYDLVRWGIASEYINKYFTEESVKREYLKDGQFTKGKHEYFAIPQNQIDFSKGLYQQNNGW</sequence>
<protein>
    <submittedName>
        <fullName evidence="8">Putative outer membrane starch-binding protein</fullName>
    </submittedName>
</protein>
<dbReference type="InterPro" id="IPR012944">
    <property type="entry name" value="SusD_RagB_dom"/>
</dbReference>
<comment type="subcellular location">
    <subcellularLocation>
        <location evidence="1">Cell outer membrane</location>
    </subcellularLocation>
</comment>
<accession>A0A2T5C6F6</accession>
<dbReference type="Pfam" id="PF07980">
    <property type="entry name" value="SusD_RagB"/>
    <property type="match status" value="1"/>
</dbReference>
<proteinExistence type="inferred from homology"/>
<organism evidence="8 9">
    <name type="scientific">Mangrovibacterium marinum</name>
    <dbReference type="NCBI Taxonomy" id="1639118"/>
    <lineage>
        <taxon>Bacteria</taxon>
        <taxon>Pseudomonadati</taxon>
        <taxon>Bacteroidota</taxon>
        <taxon>Bacteroidia</taxon>
        <taxon>Marinilabiliales</taxon>
        <taxon>Prolixibacteraceae</taxon>
        <taxon>Mangrovibacterium</taxon>
    </lineage>
</organism>
<dbReference type="InterPro" id="IPR033985">
    <property type="entry name" value="SusD-like_N"/>
</dbReference>
<comment type="similarity">
    <text evidence="2">Belongs to the SusD family.</text>
</comment>
<dbReference type="SUPFAM" id="SSF48452">
    <property type="entry name" value="TPR-like"/>
    <property type="match status" value="1"/>
</dbReference>
<dbReference type="AlphaFoldDB" id="A0A2T5C6F6"/>
<evidence type="ECO:0000313" key="8">
    <source>
        <dbReference type="EMBL" id="PTN10528.1"/>
    </source>
</evidence>
<dbReference type="OrthoDB" id="9792139at2"/>
<feature type="domain" description="SusD-like N-terminal" evidence="7">
    <location>
        <begin position="106"/>
        <end position="229"/>
    </location>
</feature>
<evidence type="ECO:0000256" key="2">
    <source>
        <dbReference type="ARBA" id="ARBA00006275"/>
    </source>
</evidence>
<name>A0A2T5C6F6_9BACT</name>
<evidence type="ECO:0000256" key="4">
    <source>
        <dbReference type="ARBA" id="ARBA00023136"/>
    </source>
</evidence>
<keyword evidence="3" id="KW-0732">Signal</keyword>
<evidence type="ECO:0000259" key="7">
    <source>
        <dbReference type="Pfam" id="PF14322"/>
    </source>
</evidence>
<evidence type="ECO:0000313" key="9">
    <source>
        <dbReference type="Proteomes" id="UP000243525"/>
    </source>
</evidence>
<gene>
    <name evidence="8" type="ORF">C8N47_101177</name>
</gene>